<comment type="caution">
    <text evidence="2">The sequence shown here is derived from an EMBL/GenBank/DDBJ whole genome shotgun (WGS) entry which is preliminary data.</text>
</comment>
<dbReference type="PANTHER" id="PTHR23419">
    <property type="entry name" value="DIVALENT CATION TOLERANCE CUTA-RELATED"/>
    <property type="match status" value="1"/>
</dbReference>
<dbReference type="GO" id="GO:0005507">
    <property type="term" value="F:copper ion binding"/>
    <property type="evidence" value="ECO:0007669"/>
    <property type="project" value="TreeGrafter"/>
</dbReference>
<dbReference type="InterPro" id="IPR015867">
    <property type="entry name" value="N-reg_PII/ATP_PRibTrfase_C"/>
</dbReference>
<dbReference type="Pfam" id="PF03091">
    <property type="entry name" value="CutA1"/>
    <property type="match status" value="1"/>
</dbReference>
<name>A0A2H0E213_9BACT</name>
<sequence length="100" mass="11600">MKMIYVTLGNNDEARKIGRELLDKKLANCVNFFPITCIYNYKNEITEEPETVLIIKTKDGYYDKVKSVIKSHIDYDNFIGQLSVDKLNDDFSSWLNAVVK</sequence>
<dbReference type="SUPFAM" id="SSF54913">
    <property type="entry name" value="GlnB-like"/>
    <property type="match status" value="1"/>
</dbReference>
<accession>A0A2H0E213</accession>
<protein>
    <submittedName>
        <fullName evidence="2">Cytochrome C biogenesis protein CcdA</fullName>
    </submittedName>
</protein>
<proteinExistence type="inferred from homology"/>
<organism evidence="2 3">
    <name type="scientific">Candidatus Beckwithbacteria bacterium CG22_combo_CG10-13_8_21_14_all_01_47_9</name>
    <dbReference type="NCBI Taxonomy" id="1974496"/>
    <lineage>
        <taxon>Bacteria</taxon>
        <taxon>Candidatus Beckwithiibacteriota</taxon>
    </lineage>
</organism>
<gene>
    <name evidence="2" type="ORF">COW80_00170</name>
</gene>
<evidence type="ECO:0000313" key="3">
    <source>
        <dbReference type="Proteomes" id="UP000229981"/>
    </source>
</evidence>
<comment type="similarity">
    <text evidence="1">Belongs to the CutA family.</text>
</comment>
<dbReference type="AlphaFoldDB" id="A0A2H0E213"/>
<dbReference type="Proteomes" id="UP000229981">
    <property type="component" value="Unassembled WGS sequence"/>
</dbReference>
<dbReference type="PANTHER" id="PTHR23419:SF8">
    <property type="entry name" value="FI09726P"/>
    <property type="match status" value="1"/>
</dbReference>
<dbReference type="InterPro" id="IPR011322">
    <property type="entry name" value="N-reg_PII-like_a/b"/>
</dbReference>
<dbReference type="Gene3D" id="3.30.70.120">
    <property type="match status" value="1"/>
</dbReference>
<dbReference type="GO" id="GO:0010038">
    <property type="term" value="P:response to metal ion"/>
    <property type="evidence" value="ECO:0007669"/>
    <property type="project" value="InterPro"/>
</dbReference>
<dbReference type="EMBL" id="PCTU01000003">
    <property type="protein sequence ID" value="PIP88473.1"/>
    <property type="molecule type" value="Genomic_DNA"/>
</dbReference>
<reference evidence="2 3" key="1">
    <citation type="submission" date="2017-09" db="EMBL/GenBank/DDBJ databases">
        <title>Depth-based differentiation of microbial function through sediment-hosted aquifers and enrichment of novel symbionts in the deep terrestrial subsurface.</title>
        <authorList>
            <person name="Probst A.J."/>
            <person name="Ladd B."/>
            <person name="Jarett J.K."/>
            <person name="Geller-Mcgrath D.E."/>
            <person name="Sieber C.M."/>
            <person name="Emerson J.B."/>
            <person name="Anantharaman K."/>
            <person name="Thomas B.C."/>
            <person name="Malmstrom R."/>
            <person name="Stieglmeier M."/>
            <person name="Klingl A."/>
            <person name="Woyke T."/>
            <person name="Ryan C.M."/>
            <person name="Banfield J.F."/>
        </authorList>
    </citation>
    <scope>NUCLEOTIDE SEQUENCE [LARGE SCALE GENOMIC DNA]</scope>
    <source>
        <strain evidence="2">CG22_combo_CG10-13_8_21_14_all_01_47_9</strain>
    </source>
</reference>
<evidence type="ECO:0000256" key="1">
    <source>
        <dbReference type="ARBA" id="ARBA00010169"/>
    </source>
</evidence>
<evidence type="ECO:0000313" key="2">
    <source>
        <dbReference type="EMBL" id="PIP88473.1"/>
    </source>
</evidence>
<dbReference type="InterPro" id="IPR004323">
    <property type="entry name" value="Ion_tolerance_CutA"/>
</dbReference>